<dbReference type="Gene3D" id="3.50.50.60">
    <property type="entry name" value="FAD/NAD(P)-binding domain"/>
    <property type="match status" value="1"/>
</dbReference>
<dbReference type="GO" id="GO:0004497">
    <property type="term" value="F:monooxygenase activity"/>
    <property type="evidence" value="ECO:0007669"/>
    <property type="project" value="UniProtKB-KW"/>
</dbReference>
<feature type="domain" description="FAD-binding" evidence="6">
    <location>
        <begin position="56"/>
        <end position="217"/>
    </location>
</feature>
<dbReference type="PANTHER" id="PTHR13789">
    <property type="entry name" value="MONOOXYGENASE"/>
    <property type="match status" value="1"/>
</dbReference>
<gene>
    <name evidence="7" type="ORF">B0H16DRAFT_1725586</name>
</gene>
<dbReference type="EMBL" id="JARKIB010000073">
    <property type="protein sequence ID" value="KAJ7748398.1"/>
    <property type="molecule type" value="Genomic_DNA"/>
</dbReference>
<evidence type="ECO:0000256" key="4">
    <source>
        <dbReference type="ARBA" id="ARBA00023002"/>
    </source>
</evidence>
<accession>A0AAD7IQI2</accession>
<keyword evidence="8" id="KW-1185">Reference proteome</keyword>
<dbReference type="AlphaFoldDB" id="A0AAD7IQI2"/>
<dbReference type="SUPFAM" id="SSF54373">
    <property type="entry name" value="FAD-linked reductases, C-terminal domain"/>
    <property type="match status" value="1"/>
</dbReference>
<evidence type="ECO:0000256" key="1">
    <source>
        <dbReference type="ARBA" id="ARBA00007992"/>
    </source>
</evidence>
<comment type="caution">
    <text evidence="7">The sequence shown here is derived from an EMBL/GenBank/DDBJ whole genome shotgun (WGS) entry which is preliminary data.</text>
</comment>
<comment type="similarity">
    <text evidence="1">Belongs to the paxM FAD-dependent monooxygenase family.</text>
</comment>
<reference evidence="7" key="1">
    <citation type="submission" date="2023-03" db="EMBL/GenBank/DDBJ databases">
        <title>Massive genome expansion in bonnet fungi (Mycena s.s.) driven by repeated elements and novel gene families across ecological guilds.</title>
        <authorList>
            <consortium name="Lawrence Berkeley National Laboratory"/>
            <person name="Harder C.B."/>
            <person name="Miyauchi S."/>
            <person name="Viragh M."/>
            <person name="Kuo A."/>
            <person name="Thoen E."/>
            <person name="Andreopoulos B."/>
            <person name="Lu D."/>
            <person name="Skrede I."/>
            <person name="Drula E."/>
            <person name="Henrissat B."/>
            <person name="Morin E."/>
            <person name="Kohler A."/>
            <person name="Barry K."/>
            <person name="LaButti K."/>
            <person name="Morin E."/>
            <person name="Salamov A."/>
            <person name="Lipzen A."/>
            <person name="Mereny Z."/>
            <person name="Hegedus B."/>
            <person name="Baldrian P."/>
            <person name="Stursova M."/>
            <person name="Weitz H."/>
            <person name="Taylor A."/>
            <person name="Grigoriev I.V."/>
            <person name="Nagy L.G."/>
            <person name="Martin F."/>
            <person name="Kauserud H."/>
        </authorList>
    </citation>
    <scope>NUCLEOTIDE SEQUENCE</scope>
    <source>
        <strain evidence="7">CBHHK182m</strain>
    </source>
</reference>
<protein>
    <recommendedName>
        <fullName evidence="6">FAD-binding domain-containing protein</fullName>
    </recommendedName>
</protein>
<keyword evidence="3" id="KW-0274">FAD</keyword>
<dbReference type="SUPFAM" id="SSF51905">
    <property type="entry name" value="FAD/NAD(P)-binding domain"/>
    <property type="match status" value="1"/>
</dbReference>
<evidence type="ECO:0000256" key="5">
    <source>
        <dbReference type="ARBA" id="ARBA00023033"/>
    </source>
</evidence>
<organism evidence="7 8">
    <name type="scientific">Mycena metata</name>
    <dbReference type="NCBI Taxonomy" id="1033252"/>
    <lineage>
        <taxon>Eukaryota</taxon>
        <taxon>Fungi</taxon>
        <taxon>Dikarya</taxon>
        <taxon>Basidiomycota</taxon>
        <taxon>Agaricomycotina</taxon>
        <taxon>Agaricomycetes</taxon>
        <taxon>Agaricomycetidae</taxon>
        <taxon>Agaricales</taxon>
        <taxon>Marasmiineae</taxon>
        <taxon>Mycenaceae</taxon>
        <taxon>Mycena</taxon>
    </lineage>
</organism>
<keyword evidence="4" id="KW-0560">Oxidoreductase</keyword>
<dbReference type="GO" id="GO:0071949">
    <property type="term" value="F:FAD binding"/>
    <property type="evidence" value="ECO:0007669"/>
    <property type="project" value="InterPro"/>
</dbReference>
<evidence type="ECO:0000259" key="6">
    <source>
        <dbReference type="Pfam" id="PF01494"/>
    </source>
</evidence>
<sequence>MRYTFDEAMDMVATGVARIGDELEFTGLVDITATSQDSPLVEHKATNGSQFLCLHIIVVGCGIGGLSAAYCLGRVGHKITVLEQASEIKDVGAGIQVSPNLSRLLIRWGLGKQLQSLATRPEALKFLKYSNGEMIGWTKWGNRMEEDHGAPYYHLHTYHKCCTPSLHHTLRLSSKVVSVLVDPGTGIGTVKLENGDSVSGDLIIGADGIKSIIREAVLHGPSDRDTDTNTQVKKLTIPIHTGDCACRAVISTAGMRGDPELEGLLERKEIMCWMGPLKHIIGYCIRGGKEYNLVLVHPENGSNSRAKELYMAEGSVEQMRADFEGWEPRVQKLLKFVDKTYVWPLMYREPLDKWVDTDGRVTLLGDACHPTLPSRAQGSAMAVEDAAVLGSLLAHISHHKQLQILLHAYQDIRYARTRETQLAALANHNTFHLEDGPAQRARDESMRSAMNTVMEHAQGAEEEMDGNMNMWADRKKSQLQFCYDAEAEAERWWVEHEITTGGWRGS</sequence>
<evidence type="ECO:0000313" key="7">
    <source>
        <dbReference type="EMBL" id="KAJ7748398.1"/>
    </source>
</evidence>
<feature type="domain" description="FAD-binding" evidence="6">
    <location>
        <begin position="358"/>
        <end position="418"/>
    </location>
</feature>
<dbReference type="InterPro" id="IPR002938">
    <property type="entry name" value="FAD-bd"/>
</dbReference>
<dbReference type="InterPro" id="IPR036188">
    <property type="entry name" value="FAD/NAD-bd_sf"/>
</dbReference>
<dbReference type="InterPro" id="IPR050493">
    <property type="entry name" value="FAD-dep_Monooxygenase_BioMet"/>
</dbReference>
<evidence type="ECO:0000256" key="2">
    <source>
        <dbReference type="ARBA" id="ARBA00022630"/>
    </source>
</evidence>
<evidence type="ECO:0000256" key="3">
    <source>
        <dbReference type="ARBA" id="ARBA00022827"/>
    </source>
</evidence>
<keyword evidence="5" id="KW-0503">Monooxygenase</keyword>
<evidence type="ECO:0000313" key="8">
    <source>
        <dbReference type="Proteomes" id="UP001215598"/>
    </source>
</evidence>
<name>A0AAD7IQI2_9AGAR</name>
<dbReference type="PRINTS" id="PR00420">
    <property type="entry name" value="RNGMNOXGNASE"/>
</dbReference>
<dbReference type="Proteomes" id="UP001215598">
    <property type="component" value="Unassembled WGS sequence"/>
</dbReference>
<dbReference type="PANTHER" id="PTHR13789:SF147">
    <property type="entry name" value="PUTATIVE (AFU_ORTHOLOGUE AFUA_2G01950)-RELATED"/>
    <property type="match status" value="1"/>
</dbReference>
<proteinExistence type="inferred from homology"/>
<keyword evidence="2" id="KW-0285">Flavoprotein</keyword>
<dbReference type="Pfam" id="PF01494">
    <property type="entry name" value="FAD_binding_3"/>
    <property type="match status" value="2"/>
</dbReference>